<name>A0A3R5YWL7_ORNRH</name>
<accession>A0A3R5YWL7</accession>
<keyword evidence="2" id="KW-1133">Transmembrane helix</keyword>
<organism evidence="3 4">
    <name type="scientific">Ornithobacterium rhinotracheale</name>
    <dbReference type="NCBI Taxonomy" id="28251"/>
    <lineage>
        <taxon>Bacteria</taxon>
        <taxon>Pseudomonadati</taxon>
        <taxon>Bacteroidota</taxon>
        <taxon>Flavobacteriia</taxon>
        <taxon>Flavobacteriales</taxon>
        <taxon>Weeksellaceae</taxon>
        <taxon>Ornithobacterium</taxon>
    </lineage>
</organism>
<evidence type="ECO:0000313" key="4">
    <source>
        <dbReference type="Proteomes" id="UP000287701"/>
    </source>
</evidence>
<keyword evidence="2" id="KW-0472">Membrane</keyword>
<proteinExistence type="predicted"/>
<dbReference type="Proteomes" id="UP000287701">
    <property type="component" value="Chromosome"/>
</dbReference>
<dbReference type="EMBL" id="CP035107">
    <property type="protein sequence ID" value="QAR31218.1"/>
    <property type="molecule type" value="Genomic_DNA"/>
</dbReference>
<feature type="transmembrane region" description="Helical" evidence="2">
    <location>
        <begin position="19"/>
        <end position="35"/>
    </location>
</feature>
<evidence type="ECO:0000256" key="1">
    <source>
        <dbReference type="SAM" id="Coils"/>
    </source>
</evidence>
<gene>
    <name evidence="3" type="ORF">EQP59_07650</name>
</gene>
<keyword evidence="1" id="KW-0175">Coiled coil</keyword>
<feature type="coiled-coil region" evidence="1">
    <location>
        <begin position="43"/>
        <end position="84"/>
    </location>
</feature>
<dbReference type="InterPro" id="IPR007060">
    <property type="entry name" value="FtsL/DivIC"/>
</dbReference>
<dbReference type="Pfam" id="PF04977">
    <property type="entry name" value="DivIC"/>
    <property type="match status" value="1"/>
</dbReference>
<evidence type="ECO:0000313" key="3">
    <source>
        <dbReference type="EMBL" id="QAR31218.1"/>
    </source>
</evidence>
<dbReference type="OrthoDB" id="1467719at2"/>
<reference evidence="3 4" key="1">
    <citation type="submission" date="2019-01" db="EMBL/GenBank/DDBJ databases">
        <title>Whole Genome of Ornithobacterium rhinotracheale FARPER-174b.</title>
        <authorList>
            <person name="Tataje-Lavanda L.A."/>
            <person name="Montalvan A."/>
            <person name="Montesinos R."/>
            <person name="Zimic M."/>
            <person name="Fernandez-Sanchez M."/>
            <person name="Fernandez-Diaz M."/>
        </authorList>
    </citation>
    <scope>NUCLEOTIDE SEQUENCE [LARGE SCALE GENOMIC DNA]</scope>
    <source>
        <strain evidence="3 4">FARPER-174b</strain>
    </source>
</reference>
<dbReference type="RefSeq" id="WP_128501659.1">
    <property type="nucleotide sequence ID" value="NZ_CP035107.1"/>
</dbReference>
<sequence length="112" mass="13577">MENEKPTLGLKTRAFLSKYKYVIISVAFIIWMIFFDQNSVLMHRELNNEITRLNEDIEYYQKELNTQNQQLKQLEKDKSSYEKIAREKYFMKKSNEDIFIIELKDSIQQPTK</sequence>
<protein>
    <submittedName>
        <fullName evidence="3">Septum formation inhibitor</fullName>
    </submittedName>
</protein>
<keyword evidence="2" id="KW-0812">Transmembrane</keyword>
<evidence type="ECO:0000256" key="2">
    <source>
        <dbReference type="SAM" id="Phobius"/>
    </source>
</evidence>
<dbReference type="AlphaFoldDB" id="A0A3R5YWL7"/>